<feature type="region of interest" description="Disordered" evidence="10">
    <location>
        <begin position="1"/>
        <end position="23"/>
    </location>
</feature>
<feature type="transmembrane region" description="Helical" evidence="11">
    <location>
        <begin position="1018"/>
        <end position="1039"/>
    </location>
</feature>
<dbReference type="FunFam" id="3.40.50.300:FF:000074">
    <property type="entry name" value="Multidrug resistance-associated protein 5 isoform 1"/>
    <property type="match status" value="1"/>
</dbReference>
<feature type="domain" description="ABC transmembrane type-1" evidence="13">
    <location>
        <begin position="105"/>
        <end position="398"/>
    </location>
</feature>
<feature type="transmembrane region" description="Helical" evidence="11">
    <location>
        <begin position="152"/>
        <end position="170"/>
    </location>
</feature>
<gene>
    <name evidence="14" type="ORF">CTEN210_09378</name>
</gene>
<proteinExistence type="inferred from homology"/>
<dbReference type="FunFam" id="3.40.50.300:FF:001847">
    <property type="entry name" value="ABC transporter, putative"/>
    <property type="match status" value="1"/>
</dbReference>
<dbReference type="GO" id="GO:0016887">
    <property type="term" value="F:ATP hydrolysis activity"/>
    <property type="evidence" value="ECO:0007669"/>
    <property type="project" value="InterPro"/>
</dbReference>
<evidence type="ECO:0000313" key="15">
    <source>
        <dbReference type="Proteomes" id="UP001054902"/>
    </source>
</evidence>
<feature type="region of interest" description="Disordered" evidence="10">
    <location>
        <begin position="475"/>
        <end position="497"/>
    </location>
</feature>
<dbReference type="Pfam" id="PF00005">
    <property type="entry name" value="ABC_tran"/>
    <property type="match status" value="2"/>
</dbReference>
<dbReference type="GO" id="GO:0016020">
    <property type="term" value="C:membrane"/>
    <property type="evidence" value="ECO:0007669"/>
    <property type="project" value="InterPro"/>
</dbReference>
<feature type="transmembrane region" description="Helical" evidence="11">
    <location>
        <begin position="1051"/>
        <end position="1073"/>
    </location>
</feature>
<reference evidence="14 15" key="1">
    <citation type="journal article" date="2021" name="Sci. Rep.">
        <title>The genome of the diatom Chaetoceros tenuissimus carries an ancient integrated fragment of an extant virus.</title>
        <authorList>
            <person name="Hongo Y."/>
            <person name="Kimura K."/>
            <person name="Takaki Y."/>
            <person name="Yoshida Y."/>
            <person name="Baba S."/>
            <person name="Kobayashi G."/>
            <person name="Nagasaki K."/>
            <person name="Hano T."/>
            <person name="Tomaru Y."/>
        </authorList>
    </citation>
    <scope>NUCLEOTIDE SEQUENCE [LARGE SCALE GENOMIC DNA]</scope>
    <source>
        <strain evidence="14 15">NIES-3715</strain>
    </source>
</reference>
<feature type="domain" description="ABC transporter" evidence="12">
    <location>
        <begin position="495"/>
        <end position="715"/>
    </location>
</feature>
<dbReference type="InterPro" id="IPR050173">
    <property type="entry name" value="ABC_transporter_C-like"/>
</dbReference>
<dbReference type="EMBL" id="BLLK01000046">
    <property type="protein sequence ID" value="GFH52902.1"/>
    <property type="molecule type" value="Genomic_DNA"/>
</dbReference>
<dbReference type="Proteomes" id="UP001054902">
    <property type="component" value="Unassembled WGS sequence"/>
</dbReference>
<evidence type="ECO:0000256" key="8">
    <source>
        <dbReference type="ARBA" id="ARBA00022989"/>
    </source>
</evidence>
<dbReference type="CDD" id="cd03250">
    <property type="entry name" value="ABCC_MRP_domain1"/>
    <property type="match status" value="1"/>
</dbReference>
<keyword evidence="6" id="KW-0547">Nucleotide-binding</keyword>
<dbReference type="Pfam" id="PF00664">
    <property type="entry name" value="ABC_membrane"/>
    <property type="match status" value="2"/>
</dbReference>
<keyword evidence="9 11" id="KW-0472">Membrane</keyword>
<keyword evidence="7" id="KW-0067">ATP-binding</keyword>
<dbReference type="SUPFAM" id="SSF52540">
    <property type="entry name" value="P-loop containing nucleoside triphosphate hydrolases"/>
    <property type="match status" value="2"/>
</dbReference>
<evidence type="ECO:0000256" key="6">
    <source>
        <dbReference type="ARBA" id="ARBA00022741"/>
    </source>
</evidence>
<name>A0AAD3CVB9_9STRA</name>
<dbReference type="InterPro" id="IPR003439">
    <property type="entry name" value="ABC_transporter-like_ATP-bd"/>
</dbReference>
<evidence type="ECO:0000313" key="14">
    <source>
        <dbReference type="EMBL" id="GFH52902.1"/>
    </source>
</evidence>
<dbReference type="InterPro" id="IPR011527">
    <property type="entry name" value="ABC1_TM_dom"/>
</dbReference>
<dbReference type="InterPro" id="IPR044726">
    <property type="entry name" value="ABCC_6TM_D2"/>
</dbReference>
<dbReference type="Gene3D" id="1.20.1560.10">
    <property type="entry name" value="ABC transporter type 1, transmembrane domain"/>
    <property type="match status" value="2"/>
</dbReference>
<dbReference type="CDD" id="cd18580">
    <property type="entry name" value="ABC_6TM_ABCC_D2"/>
    <property type="match status" value="1"/>
</dbReference>
<feature type="region of interest" description="Disordered" evidence="10">
    <location>
        <begin position="713"/>
        <end position="761"/>
    </location>
</feature>
<dbReference type="InterPro" id="IPR027417">
    <property type="entry name" value="P-loop_NTPase"/>
</dbReference>
<feature type="transmembrane region" description="Helical" evidence="11">
    <location>
        <begin position="789"/>
        <end position="808"/>
    </location>
</feature>
<keyword evidence="8 11" id="KW-1133">Transmembrane helix</keyword>
<comment type="similarity">
    <text evidence="2">Belongs to the ABC transporter superfamily. ABCC family. Conjugate transporter (TC 3.A.1.208) subfamily.</text>
</comment>
<dbReference type="InterPro" id="IPR003593">
    <property type="entry name" value="AAA+_ATPase"/>
</dbReference>
<evidence type="ECO:0000256" key="1">
    <source>
        <dbReference type="ARBA" id="ARBA00004127"/>
    </source>
</evidence>
<feature type="transmembrane region" description="Helical" evidence="11">
    <location>
        <begin position="341"/>
        <end position="361"/>
    </location>
</feature>
<accession>A0AAD3CVB9</accession>
<keyword evidence="4 11" id="KW-0812">Transmembrane</keyword>
<feature type="transmembrane region" description="Helical" evidence="11">
    <location>
        <begin position="257"/>
        <end position="274"/>
    </location>
</feature>
<dbReference type="SMART" id="SM00382">
    <property type="entry name" value="AAA"/>
    <property type="match status" value="2"/>
</dbReference>
<feature type="compositionally biased region" description="Basic and acidic residues" evidence="10">
    <location>
        <begin position="743"/>
        <end position="761"/>
    </location>
</feature>
<dbReference type="PROSITE" id="PS00211">
    <property type="entry name" value="ABC_TRANSPORTER_1"/>
    <property type="match status" value="2"/>
</dbReference>
<evidence type="ECO:0000256" key="2">
    <source>
        <dbReference type="ARBA" id="ARBA00009726"/>
    </source>
</evidence>
<dbReference type="FunFam" id="1.20.1560.10:FF:000063">
    <property type="entry name" value="Multidrug resistance protein ABC transporter"/>
    <property type="match status" value="1"/>
</dbReference>
<comment type="caution">
    <text evidence="14">The sequence shown here is derived from an EMBL/GenBank/DDBJ whole genome shotgun (WGS) entry which is preliminary data.</text>
</comment>
<dbReference type="CDD" id="cd18579">
    <property type="entry name" value="ABC_6TM_ABCC_D1"/>
    <property type="match status" value="1"/>
</dbReference>
<comment type="subcellular location">
    <subcellularLocation>
        <location evidence="1">Endomembrane system</location>
        <topology evidence="1">Multi-pass membrane protein</topology>
    </subcellularLocation>
</comment>
<dbReference type="FunFam" id="1.20.1560.10:FF:000006">
    <property type="entry name" value="ATP-binding cassette, sub-family C (CFTR/MRP), member 9"/>
    <property type="match status" value="1"/>
</dbReference>
<evidence type="ECO:0000259" key="13">
    <source>
        <dbReference type="PROSITE" id="PS50929"/>
    </source>
</evidence>
<keyword evidence="3" id="KW-0813">Transport</keyword>
<dbReference type="PROSITE" id="PS50893">
    <property type="entry name" value="ABC_TRANSPORTER_2"/>
    <property type="match status" value="2"/>
</dbReference>
<feature type="compositionally biased region" description="Basic and acidic residues" evidence="10">
    <location>
        <begin position="485"/>
        <end position="495"/>
    </location>
</feature>
<keyword evidence="5" id="KW-0677">Repeat</keyword>
<dbReference type="InterPro" id="IPR017871">
    <property type="entry name" value="ABC_transporter-like_CS"/>
</dbReference>
<dbReference type="InterPro" id="IPR044746">
    <property type="entry name" value="ABCC_6TM_D1"/>
</dbReference>
<evidence type="ECO:0000256" key="3">
    <source>
        <dbReference type="ARBA" id="ARBA00022448"/>
    </source>
</evidence>
<evidence type="ECO:0000256" key="11">
    <source>
        <dbReference type="SAM" id="Phobius"/>
    </source>
</evidence>
<feature type="transmembrane region" description="Helical" evidence="11">
    <location>
        <begin position="828"/>
        <end position="847"/>
    </location>
</feature>
<evidence type="ECO:0000259" key="12">
    <source>
        <dbReference type="PROSITE" id="PS50893"/>
    </source>
</evidence>
<dbReference type="CDD" id="cd03244">
    <property type="entry name" value="ABCC_MRP_domain2"/>
    <property type="match status" value="1"/>
</dbReference>
<dbReference type="GO" id="GO:0012505">
    <property type="term" value="C:endomembrane system"/>
    <property type="evidence" value="ECO:0007669"/>
    <property type="project" value="UniProtKB-SubCell"/>
</dbReference>
<dbReference type="SUPFAM" id="SSF90123">
    <property type="entry name" value="ABC transporter transmembrane region"/>
    <property type="match status" value="2"/>
</dbReference>
<feature type="domain" description="ABC transmembrane type-1" evidence="13">
    <location>
        <begin position="806"/>
        <end position="1081"/>
    </location>
</feature>
<evidence type="ECO:0000256" key="5">
    <source>
        <dbReference type="ARBA" id="ARBA00022737"/>
    </source>
</evidence>
<evidence type="ECO:0000256" key="10">
    <source>
        <dbReference type="SAM" id="MobiDB-lite"/>
    </source>
</evidence>
<dbReference type="Gene3D" id="3.40.50.300">
    <property type="entry name" value="P-loop containing nucleotide triphosphate hydrolases"/>
    <property type="match status" value="2"/>
</dbReference>
<dbReference type="PANTHER" id="PTHR24223:SF456">
    <property type="entry name" value="MULTIDRUG RESISTANCE-ASSOCIATED PROTEIN LETHAL(2)03659"/>
    <property type="match status" value="1"/>
</dbReference>
<feature type="transmembrane region" description="Helical" evidence="11">
    <location>
        <begin position="112"/>
        <end position="132"/>
    </location>
</feature>
<evidence type="ECO:0000256" key="9">
    <source>
        <dbReference type="ARBA" id="ARBA00023136"/>
    </source>
</evidence>
<dbReference type="InterPro" id="IPR036640">
    <property type="entry name" value="ABC1_TM_sf"/>
</dbReference>
<keyword evidence="15" id="KW-1185">Reference proteome</keyword>
<dbReference type="PANTHER" id="PTHR24223">
    <property type="entry name" value="ATP-BINDING CASSETTE SUB-FAMILY C"/>
    <property type="match status" value="1"/>
</dbReference>
<dbReference type="PROSITE" id="PS50929">
    <property type="entry name" value="ABC_TM1F"/>
    <property type="match status" value="2"/>
</dbReference>
<sequence>MTSETKSKSDTGNNQNENEKDDSQEMNANLISRIFYIWVNPLFKRAAALHKENKALEQGDLLSLPNIDHGRNIAPVFEEAWRNQPDLEKATVATAVKYVMGKRFVLAGFLKAFNSCLQFTFPLLLNAILRFIEETQLGTVGKEDDPWHVTYRGYWLSAVLFAAMAAKALTENLYFHSVYRAGYQTRVAVSVAVYNKALRMTGAERNGTTLGELINLMQVDATKIEMFVPQFHVLWDGLLQIFGYMTILYLQIGWPCFAGLVVMILAGPMQGIIMKKLYGQNRMMAKYTDARVKTTNEAVQGIRCVKMYTWEDSFQEVISGSRSVELKFLSTVAYLRGFSRAYMSALPGVVAVVSFAVYAVAYEDANITASTLFTALVAFDQLRFPLLFYPMSLAQLAQASVSAQRVESFLRLKEISTSADDDNSLTTFKRNDDSLKVGEIKGSDLTCYWGDPSIPIKNNEDEEMRASLNASLNASRRSSLSSKGSKRDVTEGKSVDEEEEEVLRYHKAILSNIDFNIAPSELCAIVGKVGSGKTTLVSAMLNETFIGNGHVSMNGSVAYAAQSPWILNATLRDNITFGKVYEEEKYNEIIKACQLTHDLALLDHGDLTEIGENGINLSGGQKARVSIARAAYSGADIIILDDPLSALDPEVGQKLFDACIVKLMKGKTRVLVTNQLQCLKYCDSIIALSEGRIIEQGSYQELSRGSGEVRRILDELRPSKTSSTNQEAEGRARSDSDASTGRKRGESVSEEKKKTEKKENVGLVSEEERNVGAVSLSVYKKYLSSGGGLCLFAFCYFVYILCSANQLLSTAWITLWTQDASYEKHSRAFYLGLYALWAITLGIFTFFRSFMLANFGVRASDDLHNNLLKSILAAPMSFFDATPTGRILSRFSKDLYSIDLELTEYLDFFLSMGVTVVVSLGTIIFVTPWFGIAVIPLAFIYIKVLNYFRDVARETKRVESVSRSPVFAHFSETLGGLGTIRAYGEADRFIDEFETKVDTNIRAYYNNKSADRWLSTRLELLGSVIAGLSAVFATNVAISSAETAFSSETNFASYAGLSMSFSISITGLLNWLVRSFAQMEAAMNAAERVLYYTENIPQEAPARVEDMSDFSQKMSDENDERRCPSVEKALEAKGVEKVASDWPNLGKIELNNLKMRYRPENPLVIRGLNVTIQGGERIGVVGRTGSGKSSLLLTLLRIVEPTLLDEGYEAPIVVDGVDILRVGLHDLREKIQIIPQNPVLFSGTIRSNMDPFDDYTNEEIWSALEGCGMKKTIEKFPDLLDAPVAEYGENLSQGQRQLLCLGRALLKKCRILLLDEATSSVDFETDKEIQRTLREDFKDCTVLTIAHRINTIRDSDKILVMKDGQAAEFAPPDDLLKDETSMFYDIVKHSETEH</sequence>
<evidence type="ECO:0000256" key="4">
    <source>
        <dbReference type="ARBA" id="ARBA00022692"/>
    </source>
</evidence>
<dbReference type="GO" id="GO:0140359">
    <property type="term" value="F:ABC-type transporter activity"/>
    <property type="evidence" value="ECO:0007669"/>
    <property type="project" value="InterPro"/>
</dbReference>
<feature type="domain" description="ABC transporter" evidence="12">
    <location>
        <begin position="1148"/>
        <end position="1388"/>
    </location>
</feature>
<dbReference type="GO" id="GO:0005524">
    <property type="term" value="F:ATP binding"/>
    <property type="evidence" value="ECO:0007669"/>
    <property type="project" value="UniProtKB-KW"/>
</dbReference>
<organism evidence="14 15">
    <name type="scientific">Chaetoceros tenuissimus</name>
    <dbReference type="NCBI Taxonomy" id="426638"/>
    <lineage>
        <taxon>Eukaryota</taxon>
        <taxon>Sar</taxon>
        <taxon>Stramenopiles</taxon>
        <taxon>Ochrophyta</taxon>
        <taxon>Bacillariophyta</taxon>
        <taxon>Coscinodiscophyceae</taxon>
        <taxon>Chaetocerotophycidae</taxon>
        <taxon>Chaetocerotales</taxon>
        <taxon>Chaetocerotaceae</taxon>
        <taxon>Chaetoceros</taxon>
    </lineage>
</organism>
<protein>
    <submittedName>
        <fullName evidence="14">Uncharacterized protein</fullName>
    </submittedName>
</protein>
<evidence type="ECO:0000256" key="7">
    <source>
        <dbReference type="ARBA" id="ARBA00022840"/>
    </source>
</evidence>
<feature type="transmembrane region" description="Helical" evidence="11">
    <location>
        <begin position="908"/>
        <end position="941"/>
    </location>
</feature>